<dbReference type="AlphaFoldDB" id="A2DZ58"/>
<dbReference type="InParanoid" id="A2DZ58"/>
<gene>
    <name evidence="2" type="ORF">TVAG_026550</name>
</gene>
<evidence type="ECO:0000313" key="3">
    <source>
        <dbReference type="Proteomes" id="UP000001542"/>
    </source>
</evidence>
<dbReference type="Proteomes" id="UP000001542">
    <property type="component" value="Unassembled WGS sequence"/>
</dbReference>
<accession>A2DZ58</accession>
<proteinExistence type="predicted"/>
<keyword evidence="3" id="KW-1185">Reference proteome</keyword>
<protein>
    <submittedName>
        <fullName evidence="2">Uncharacterized protein</fullName>
    </submittedName>
</protein>
<evidence type="ECO:0000313" key="2">
    <source>
        <dbReference type="EMBL" id="EAY14334.1"/>
    </source>
</evidence>
<dbReference type="RefSeq" id="XP_001326557.1">
    <property type="nucleotide sequence ID" value="XM_001326522.1"/>
</dbReference>
<evidence type="ECO:0000256" key="1">
    <source>
        <dbReference type="SAM" id="MobiDB-lite"/>
    </source>
</evidence>
<reference evidence="2" key="1">
    <citation type="submission" date="2006-10" db="EMBL/GenBank/DDBJ databases">
        <authorList>
            <person name="Amadeo P."/>
            <person name="Zhao Q."/>
            <person name="Wortman J."/>
            <person name="Fraser-Liggett C."/>
            <person name="Carlton J."/>
        </authorList>
    </citation>
    <scope>NUCLEOTIDE SEQUENCE</scope>
    <source>
        <strain evidence="2">G3</strain>
    </source>
</reference>
<feature type="region of interest" description="Disordered" evidence="1">
    <location>
        <begin position="145"/>
        <end position="164"/>
    </location>
</feature>
<name>A2DZ58_TRIV3</name>
<sequence length="442" mass="51080">MDFENGVLNFINSMYRNDKAPLTLDSGLKELAQKEIRDYKGNGIPNQSFYFKVPITQTPIDGSMLSTIIIQQIIINSDVTFDFKSDQVSKLGIAFQLKSKSIAALFISNRILKQQFEFCNQKSISITPKSMKKQVKIVQPVSSPANSKVLKHSPPLQVKDRPKKAKEPIIETNNYLIRVRSEAQQVVTLIEEFLNEKRRGAQLPELKCDKDTLKIFMEMHRRTILSSDSVEKENYSNFESYYDKTFVFTQNQEESMKNFVSIVQDHLWKRISDETHSYMELFKACDTLLVSVFETRKFFSAVVLLGQKKQNPVLPRLDDLTTKNEEKMLLNVVFYNVIAFRSNNDRENLKTTQLLKDRAMKISREYKGQINKCPSSFFYSSKRAKGLFLCVNPNNSLVESCNLIKNLEKLQKEYILDENCKGVGIGLWTDKDKKLIFITLDK</sequence>
<dbReference type="EMBL" id="DS113272">
    <property type="protein sequence ID" value="EAY14334.1"/>
    <property type="molecule type" value="Genomic_DNA"/>
</dbReference>
<dbReference type="KEGG" id="tva:4772322"/>
<reference evidence="2" key="2">
    <citation type="journal article" date="2007" name="Science">
        <title>Draft genome sequence of the sexually transmitted pathogen Trichomonas vaginalis.</title>
        <authorList>
            <person name="Carlton J.M."/>
            <person name="Hirt R.P."/>
            <person name="Silva J.C."/>
            <person name="Delcher A.L."/>
            <person name="Schatz M."/>
            <person name="Zhao Q."/>
            <person name="Wortman J.R."/>
            <person name="Bidwell S.L."/>
            <person name="Alsmark U.C.M."/>
            <person name="Besteiro S."/>
            <person name="Sicheritz-Ponten T."/>
            <person name="Noel C.J."/>
            <person name="Dacks J.B."/>
            <person name="Foster P.G."/>
            <person name="Simillion C."/>
            <person name="Van de Peer Y."/>
            <person name="Miranda-Saavedra D."/>
            <person name="Barton G.J."/>
            <person name="Westrop G.D."/>
            <person name="Mueller S."/>
            <person name="Dessi D."/>
            <person name="Fiori P.L."/>
            <person name="Ren Q."/>
            <person name="Paulsen I."/>
            <person name="Zhang H."/>
            <person name="Bastida-Corcuera F.D."/>
            <person name="Simoes-Barbosa A."/>
            <person name="Brown M.T."/>
            <person name="Hayes R.D."/>
            <person name="Mukherjee M."/>
            <person name="Okumura C.Y."/>
            <person name="Schneider R."/>
            <person name="Smith A.J."/>
            <person name="Vanacova S."/>
            <person name="Villalvazo M."/>
            <person name="Haas B.J."/>
            <person name="Pertea M."/>
            <person name="Feldblyum T.V."/>
            <person name="Utterback T.R."/>
            <person name="Shu C.L."/>
            <person name="Osoegawa K."/>
            <person name="de Jong P.J."/>
            <person name="Hrdy I."/>
            <person name="Horvathova L."/>
            <person name="Zubacova Z."/>
            <person name="Dolezal P."/>
            <person name="Malik S.B."/>
            <person name="Logsdon J.M. Jr."/>
            <person name="Henze K."/>
            <person name="Gupta A."/>
            <person name="Wang C.C."/>
            <person name="Dunne R.L."/>
            <person name="Upcroft J.A."/>
            <person name="Upcroft P."/>
            <person name="White O."/>
            <person name="Salzberg S.L."/>
            <person name="Tang P."/>
            <person name="Chiu C.-H."/>
            <person name="Lee Y.-S."/>
            <person name="Embley T.M."/>
            <person name="Coombs G.H."/>
            <person name="Mottram J.C."/>
            <person name="Tachezy J."/>
            <person name="Fraser-Liggett C.M."/>
            <person name="Johnson P.J."/>
        </authorList>
    </citation>
    <scope>NUCLEOTIDE SEQUENCE [LARGE SCALE GENOMIC DNA]</scope>
    <source>
        <strain evidence="2">G3</strain>
    </source>
</reference>
<dbReference type="VEuPathDB" id="TrichDB:TVAGG3_0505040"/>
<dbReference type="VEuPathDB" id="TrichDB:TVAG_026550"/>
<organism evidence="2 3">
    <name type="scientific">Trichomonas vaginalis (strain ATCC PRA-98 / G3)</name>
    <dbReference type="NCBI Taxonomy" id="412133"/>
    <lineage>
        <taxon>Eukaryota</taxon>
        <taxon>Metamonada</taxon>
        <taxon>Parabasalia</taxon>
        <taxon>Trichomonadida</taxon>
        <taxon>Trichomonadidae</taxon>
        <taxon>Trichomonas</taxon>
    </lineage>
</organism>